<evidence type="ECO:0000313" key="2">
    <source>
        <dbReference type="EMBL" id="KAL1116273.1"/>
    </source>
</evidence>
<name>A0ABD0XYR1_9HEMI</name>
<gene>
    <name evidence="2" type="ORF">AAG570_005768</name>
</gene>
<dbReference type="EMBL" id="JBFDAA010000018">
    <property type="protein sequence ID" value="KAL1116273.1"/>
    <property type="molecule type" value="Genomic_DNA"/>
</dbReference>
<organism evidence="2 3">
    <name type="scientific">Ranatra chinensis</name>
    <dbReference type="NCBI Taxonomy" id="642074"/>
    <lineage>
        <taxon>Eukaryota</taxon>
        <taxon>Metazoa</taxon>
        <taxon>Ecdysozoa</taxon>
        <taxon>Arthropoda</taxon>
        <taxon>Hexapoda</taxon>
        <taxon>Insecta</taxon>
        <taxon>Pterygota</taxon>
        <taxon>Neoptera</taxon>
        <taxon>Paraneoptera</taxon>
        <taxon>Hemiptera</taxon>
        <taxon>Heteroptera</taxon>
        <taxon>Panheteroptera</taxon>
        <taxon>Nepomorpha</taxon>
        <taxon>Nepidae</taxon>
        <taxon>Ranatrinae</taxon>
        <taxon>Ranatra</taxon>
    </lineage>
</organism>
<proteinExistence type="predicted"/>
<keyword evidence="1" id="KW-1133">Transmembrane helix</keyword>
<sequence length="185" mass="20226">MEVLFADNAYLSVRLREIEGSYPEPPALGDCDCTSYSYFMFSIMLLTVGTLITVPALGGVEHFVFSNLGHMWLVGPVCICSGVMVAIKSLLYLRRKSMIQMMLRRRALIRSLQELARQTMGPETSLGQGCGQNASTLTLPPSYEALALPDSIHAPPTTELPPPTYAEAMLLITSEKGAANQQEPQ</sequence>
<keyword evidence="1" id="KW-0812">Transmembrane</keyword>
<keyword evidence="3" id="KW-1185">Reference proteome</keyword>
<feature type="transmembrane region" description="Helical" evidence="1">
    <location>
        <begin position="70"/>
        <end position="93"/>
    </location>
</feature>
<evidence type="ECO:0000256" key="1">
    <source>
        <dbReference type="SAM" id="Phobius"/>
    </source>
</evidence>
<accession>A0ABD0XYR1</accession>
<comment type="caution">
    <text evidence="2">The sequence shown here is derived from an EMBL/GenBank/DDBJ whole genome shotgun (WGS) entry which is preliminary data.</text>
</comment>
<dbReference type="AlphaFoldDB" id="A0ABD0XYR1"/>
<feature type="transmembrane region" description="Helical" evidence="1">
    <location>
        <begin position="38"/>
        <end position="58"/>
    </location>
</feature>
<protein>
    <submittedName>
        <fullName evidence="2">Uncharacterized protein</fullName>
    </submittedName>
</protein>
<dbReference type="Proteomes" id="UP001558652">
    <property type="component" value="Unassembled WGS sequence"/>
</dbReference>
<keyword evidence="1" id="KW-0472">Membrane</keyword>
<reference evidence="2 3" key="1">
    <citation type="submission" date="2024-07" db="EMBL/GenBank/DDBJ databases">
        <title>Chromosome-level genome assembly of the water stick insect Ranatra chinensis (Heteroptera: Nepidae).</title>
        <authorList>
            <person name="Liu X."/>
        </authorList>
    </citation>
    <scope>NUCLEOTIDE SEQUENCE [LARGE SCALE GENOMIC DNA]</scope>
    <source>
        <strain evidence="2">Cailab_2021Rc</strain>
        <tissue evidence="2">Muscle</tissue>
    </source>
</reference>
<evidence type="ECO:0000313" key="3">
    <source>
        <dbReference type="Proteomes" id="UP001558652"/>
    </source>
</evidence>